<name>W4VLU6_9BACI</name>
<dbReference type="InterPro" id="IPR002912">
    <property type="entry name" value="ACT_dom"/>
</dbReference>
<dbReference type="SUPFAM" id="SSF81271">
    <property type="entry name" value="TGS-like"/>
    <property type="match status" value="1"/>
</dbReference>
<dbReference type="eggNOG" id="COG0317">
    <property type="taxonomic scope" value="Bacteria"/>
</dbReference>
<comment type="similarity">
    <text evidence="1">Belongs to the RelA/SpoT family.</text>
</comment>
<dbReference type="Gene3D" id="3.30.70.260">
    <property type="match status" value="1"/>
</dbReference>
<keyword evidence="5" id="KW-0808">Transferase</keyword>
<dbReference type="Gene3D" id="3.10.20.30">
    <property type="match status" value="1"/>
</dbReference>
<accession>W4VLU6</accession>
<evidence type="ECO:0000313" key="5">
    <source>
        <dbReference type="EMBL" id="GAE94131.1"/>
    </source>
</evidence>
<evidence type="ECO:0000256" key="2">
    <source>
        <dbReference type="SAM" id="Coils"/>
    </source>
</evidence>
<keyword evidence="2" id="KW-0175">Coiled coil</keyword>
<reference evidence="5 6" key="1">
    <citation type="journal article" date="2014" name="Genome Announc.">
        <title>Draft Genome Sequence of the Boron-Tolerant and Moderately Halotolerant Bacterium Gracilibacillus boraciitolerans JCM 21714T.</title>
        <authorList>
            <person name="Ahmed I."/>
            <person name="Oshima K."/>
            <person name="Suda W."/>
            <person name="Kitamura K."/>
            <person name="Iida T."/>
            <person name="Ohmori Y."/>
            <person name="Fujiwara T."/>
            <person name="Hattori M."/>
            <person name="Ohkuma M."/>
        </authorList>
    </citation>
    <scope>NUCLEOTIDE SEQUENCE [LARGE SCALE GENOMIC DNA]</scope>
    <source>
        <strain evidence="5 6">JCM 21714</strain>
    </source>
</reference>
<dbReference type="InterPro" id="IPR004095">
    <property type="entry name" value="TGS"/>
</dbReference>
<dbReference type="PANTHER" id="PTHR21262:SF31">
    <property type="entry name" value="GTP PYROPHOSPHOKINASE"/>
    <property type="match status" value="1"/>
</dbReference>
<keyword evidence="5" id="KW-0418">Kinase</keyword>
<organism evidence="5 6">
    <name type="scientific">Gracilibacillus boraciitolerans JCM 21714</name>
    <dbReference type="NCBI Taxonomy" id="1298598"/>
    <lineage>
        <taxon>Bacteria</taxon>
        <taxon>Bacillati</taxon>
        <taxon>Bacillota</taxon>
        <taxon>Bacilli</taxon>
        <taxon>Bacillales</taxon>
        <taxon>Bacillaceae</taxon>
        <taxon>Gracilibacillus</taxon>
    </lineage>
</organism>
<dbReference type="InterPro" id="IPR012675">
    <property type="entry name" value="Beta-grasp_dom_sf"/>
</dbReference>
<dbReference type="CDD" id="cd04876">
    <property type="entry name" value="ACT_RelA-SpoT"/>
    <property type="match status" value="1"/>
</dbReference>
<evidence type="ECO:0000256" key="1">
    <source>
        <dbReference type="ARBA" id="ARBA00007476"/>
    </source>
</evidence>
<dbReference type="CDD" id="cd01668">
    <property type="entry name" value="TGS_RSH"/>
    <property type="match status" value="1"/>
</dbReference>
<dbReference type="InterPro" id="IPR033655">
    <property type="entry name" value="TGS_RelA/SpoT"/>
</dbReference>
<dbReference type="STRING" id="1298598.JCM21714_3266"/>
<dbReference type="Pfam" id="PF13291">
    <property type="entry name" value="ACT_4"/>
    <property type="match status" value="1"/>
</dbReference>
<feature type="domain" description="TGS" evidence="4">
    <location>
        <begin position="11"/>
        <end position="72"/>
    </location>
</feature>
<dbReference type="GO" id="GO:0016301">
    <property type="term" value="F:kinase activity"/>
    <property type="evidence" value="ECO:0007669"/>
    <property type="project" value="UniProtKB-KW"/>
</dbReference>
<dbReference type="Pfam" id="PF19296">
    <property type="entry name" value="RelA_AH_RIS"/>
    <property type="match status" value="1"/>
</dbReference>
<dbReference type="PROSITE" id="PS51880">
    <property type="entry name" value="TGS"/>
    <property type="match status" value="1"/>
</dbReference>
<dbReference type="SUPFAM" id="SSF55021">
    <property type="entry name" value="ACT-like"/>
    <property type="match status" value="1"/>
</dbReference>
<dbReference type="AlphaFoldDB" id="W4VLU6"/>
<feature type="coiled-coil region" evidence="2">
    <location>
        <begin position="166"/>
        <end position="193"/>
    </location>
</feature>
<dbReference type="PROSITE" id="PS51671">
    <property type="entry name" value="ACT"/>
    <property type="match status" value="1"/>
</dbReference>
<proteinExistence type="inferred from homology"/>
<sequence>MESLKVDLFSDMVYVFTPKGDVIELPRGSVPIDFAYKIHTEVGNHSIGAKINGKMEPLDYQLKNGDIVEMMTSKHSYGPSQDWLKMTQTSQAKNKIKQFFKKQRRDENVIKGREMVEAEIRQAGFTPKDVLTEENVVIVLEKFNFSSEEDMFAAVGYHGITPAQIVTRLTEKIRAQQEKNKNIAEKIEEVNASGQSIRKKSKRDSGVRVEGVDNMLIRLSKCCNPVPGDEIIGYITKGRGVSVHRKDCPNVQPKDAENRLIFVEWENDVSESKSYHVDLEISGFDRRGLLNDVLQVINESKTNIIAVSGKSDRNKIALIHVSILIHNINHLRRIVERLKQIQDVYTVERTIQ</sequence>
<dbReference type="Proteomes" id="UP000019102">
    <property type="component" value="Unassembled WGS sequence"/>
</dbReference>
<gene>
    <name evidence="5" type="ORF">JCM21714_3266</name>
</gene>
<dbReference type="Pfam" id="PF02824">
    <property type="entry name" value="TGS"/>
    <property type="match status" value="1"/>
</dbReference>
<comment type="caution">
    <text evidence="5">The sequence shown here is derived from an EMBL/GenBank/DDBJ whole genome shotgun (WGS) entry which is preliminary data.</text>
</comment>
<dbReference type="InterPro" id="IPR045865">
    <property type="entry name" value="ACT-like_dom_sf"/>
</dbReference>
<dbReference type="GO" id="GO:0005886">
    <property type="term" value="C:plasma membrane"/>
    <property type="evidence" value="ECO:0007669"/>
    <property type="project" value="TreeGrafter"/>
</dbReference>
<feature type="domain" description="ACT" evidence="3">
    <location>
        <begin position="278"/>
        <end position="352"/>
    </location>
</feature>
<evidence type="ECO:0000259" key="3">
    <source>
        <dbReference type="PROSITE" id="PS51671"/>
    </source>
</evidence>
<dbReference type="FunFam" id="3.10.20.30:FF:000002">
    <property type="entry name" value="GTP pyrophosphokinase (RelA/SpoT)"/>
    <property type="match status" value="1"/>
</dbReference>
<keyword evidence="6" id="KW-1185">Reference proteome</keyword>
<protein>
    <submittedName>
        <fullName evidence="5">GTP pyrophosphokinase</fullName>
    </submittedName>
</protein>
<dbReference type="InterPro" id="IPR045600">
    <property type="entry name" value="RelA/SpoT_AH_RIS"/>
</dbReference>
<evidence type="ECO:0000313" key="6">
    <source>
        <dbReference type="Proteomes" id="UP000019102"/>
    </source>
</evidence>
<dbReference type="EMBL" id="BAVS01000019">
    <property type="protein sequence ID" value="GAE94131.1"/>
    <property type="molecule type" value="Genomic_DNA"/>
</dbReference>
<dbReference type="InterPro" id="IPR012676">
    <property type="entry name" value="TGS-like"/>
</dbReference>
<evidence type="ECO:0000259" key="4">
    <source>
        <dbReference type="PROSITE" id="PS51880"/>
    </source>
</evidence>
<dbReference type="PANTHER" id="PTHR21262">
    <property type="entry name" value="GUANOSINE-3',5'-BIS DIPHOSPHATE 3'-PYROPHOSPHOHYDROLASE"/>
    <property type="match status" value="1"/>
</dbReference>